<sequence length="193" mass="22003">TFMILVCGANIVDLTTHELLENNRLNEITERSGDLCGGASVDREFIKFLRRKVGDSTINKLLENHYGQFQYMVQEFCRRVKLPFTGNRNDFRTYELDLDEVCPVLKQYVAGTSKVKLEKDDWIIDLEYYDVKSMFDPVVDKILKLINGHLTASTGTCAVMFLVGGFSESKYLQTRIKQAFGAQIGEICIPKDP</sequence>
<gene>
    <name evidence="1" type="ORF">DERYTH_LOCUS24246</name>
</gene>
<reference evidence="1" key="1">
    <citation type="submission" date="2021-06" db="EMBL/GenBank/DDBJ databases">
        <authorList>
            <person name="Kallberg Y."/>
            <person name="Tangrot J."/>
            <person name="Rosling A."/>
        </authorList>
    </citation>
    <scope>NUCLEOTIDE SEQUENCE</scope>
    <source>
        <strain evidence="1">MA453B</strain>
    </source>
</reference>
<feature type="non-terminal residue" evidence="1">
    <location>
        <position position="1"/>
    </location>
</feature>
<dbReference type="AlphaFoldDB" id="A0A9N9K286"/>
<dbReference type="PANTHER" id="PTHR14187">
    <property type="entry name" value="ALPHA KINASE/ELONGATION FACTOR 2 KINASE"/>
    <property type="match status" value="1"/>
</dbReference>
<name>A0A9N9K286_9GLOM</name>
<feature type="non-terminal residue" evidence="1">
    <location>
        <position position="193"/>
    </location>
</feature>
<evidence type="ECO:0000313" key="2">
    <source>
        <dbReference type="Proteomes" id="UP000789405"/>
    </source>
</evidence>
<dbReference type="Proteomes" id="UP000789405">
    <property type="component" value="Unassembled WGS sequence"/>
</dbReference>
<accession>A0A9N9K286</accession>
<dbReference type="EMBL" id="CAJVPY010039909">
    <property type="protein sequence ID" value="CAG8805240.1"/>
    <property type="molecule type" value="Genomic_DNA"/>
</dbReference>
<dbReference type="PANTHER" id="PTHR14187:SF5">
    <property type="entry name" value="HEAT SHOCK 70 KDA PROTEIN 12A"/>
    <property type="match status" value="1"/>
</dbReference>
<organism evidence="1 2">
    <name type="scientific">Dentiscutata erythropus</name>
    <dbReference type="NCBI Taxonomy" id="1348616"/>
    <lineage>
        <taxon>Eukaryota</taxon>
        <taxon>Fungi</taxon>
        <taxon>Fungi incertae sedis</taxon>
        <taxon>Mucoromycota</taxon>
        <taxon>Glomeromycotina</taxon>
        <taxon>Glomeromycetes</taxon>
        <taxon>Diversisporales</taxon>
        <taxon>Gigasporaceae</taxon>
        <taxon>Dentiscutata</taxon>
    </lineage>
</organism>
<dbReference type="InterPro" id="IPR043129">
    <property type="entry name" value="ATPase_NBD"/>
</dbReference>
<keyword evidence="2" id="KW-1185">Reference proteome</keyword>
<evidence type="ECO:0000313" key="1">
    <source>
        <dbReference type="EMBL" id="CAG8805240.1"/>
    </source>
</evidence>
<dbReference type="SUPFAM" id="SSF53067">
    <property type="entry name" value="Actin-like ATPase domain"/>
    <property type="match status" value="1"/>
</dbReference>
<comment type="caution">
    <text evidence="1">The sequence shown here is derived from an EMBL/GenBank/DDBJ whole genome shotgun (WGS) entry which is preliminary data.</text>
</comment>
<dbReference type="OrthoDB" id="2413558at2759"/>
<protein>
    <submittedName>
        <fullName evidence="1">11334_t:CDS:1</fullName>
    </submittedName>
</protein>
<proteinExistence type="predicted"/>